<reference evidence="3 4" key="1">
    <citation type="submission" date="2020-04" db="EMBL/GenBank/DDBJ databases">
        <title>Knoellia sp. isolate from air conditioner.</title>
        <authorList>
            <person name="Chea S."/>
            <person name="Kim D.-U."/>
        </authorList>
    </citation>
    <scope>NUCLEOTIDE SEQUENCE [LARGE SCALE GENOMIC DNA]</scope>
    <source>
        <strain evidence="3 4">DB2414S</strain>
    </source>
</reference>
<feature type="transmembrane region" description="Helical" evidence="1">
    <location>
        <begin position="105"/>
        <end position="126"/>
    </location>
</feature>
<keyword evidence="1" id="KW-0812">Transmembrane</keyword>
<gene>
    <name evidence="3" type="ORF">HJG52_04545</name>
</gene>
<protein>
    <submittedName>
        <fullName evidence="3">Phosphatase PAP2 family protein</fullName>
    </submittedName>
</protein>
<dbReference type="Proteomes" id="UP000588586">
    <property type="component" value="Unassembled WGS sequence"/>
</dbReference>
<feature type="transmembrane region" description="Helical" evidence="1">
    <location>
        <begin position="75"/>
        <end position="98"/>
    </location>
</feature>
<keyword evidence="1" id="KW-0472">Membrane</keyword>
<dbReference type="Gene3D" id="1.20.144.10">
    <property type="entry name" value="Phosphatidic acid phosphatase type 2/haloperoxidase"/>
    <property type="match status" value="2"/>
</dbReference>
<feature type="transmembrane region" description="Helical" evidence="1">
    <location>
        <begin position="21"/>
        <end position="41"/>
    </location>
</feature>
<feature type="domain" description="Phosphatidic acid phosphatase type 2/haloperoxidase" evidence="2">
    <location>
        <begin position="102"/>
        <end position="219"/>
    </location>
</feature>
<evidence type="ECO:0000313" key="4">
    <source>
        <dbReference type="Proteomes" id="UP000588586"/>
    </source>
</evidence>
<name>A0A849HD97_9MICO</name>
<accession>A0A849HD97</accession>
<feature type="transmembrane region" description="Helical" evidence="1">
    <location>
        <begin position="146"/>
        <end position="169"/>
    </location>
</feature>
<keyword evidence="4" id="KW-1185">Reference proteome</keyword>
<comment type="caution">
    <text evidence="3">The sequence shown here is derived from an EMBL/GenBank/DDBJ whole genome shotgun (WGS) entry which is preliminary data.</text>
</comment>
<dbReference type="EMBL" id="JABEPQ010000001">
    <property type="protein sequence ID" value="NNM45272.1"/>
    <property type="molecule type" value="Genomic_DNA"/>
</dbReference>
<dbReference type="CDD" id="cd03392">
    <property type="entry name" value="PAP2_like_2"/>
    <property type="match status" value="1"/>
</dbReference>
<feature type="transmembrane region" description="Helical" evidence="1">
    <location>
        <begin position="176"/>
        <end position="198"/>
    </location>
</feature>
<dbReference type="RefSeq" id="WP_171242311.1">
    <property type="nucleotide sequence ID" value="NZ_JABEPQ010000001.1"/>
</dbReference>
<dbReference type="PANTHER" id="PTHR14969:SF13">
    <property type="entry name" value="AT30094P"/>
    <property type="match status" value="1"/>
</dbReference>
<dbReference type="InterPro" id="IPR000326">
    <property type="entry name" value="PAP2/HPO"/>
</dbReference>
<dbReference type="PANTHER" id="PTHR14969">
    <property type="entry name" value="SPHINGOSINE-1-PHOSPHATE PHOSPHOHYDROLASE"/>
    <property type="match status" value="1"/>
</dbReference>
<organism evidence="3 4">
    <name type="scientific">Knoellia koreensis</name>
    <dbReference type="NCBI Taxonomy" id="2730921"/>
    <lineage>
        <taxon>Bacteria</taxon>
        <taxon>Bacillati</taxon>
        <taxon>Actinomycetota</taxon>
        <taxon>Actinomycetes</taxon>
        <taxon>Micrococcales</taxon>
        <taxon>Intrasporangiaceae</taxon>
        <taxon>Knoellia</taxon>
    </lineage>
</organism>
<feature type="transmembrane region" description="Helical" evidence="1">
    <location>
        <begin position="204"/>
        <end position="225"/>
    </location>
</feature>
<dbReference type="Pfam" id="PF01569">
    <property type="entry name" value="PAP2"/>
    <property type="match status" value="1"/>
</dbReference>
<dbReference type="SUPFAM" id="SSF48317">
    <property type="entry name" value="Acid phosphatase/Vanadium-dependent haloperoxidase"/>
    <property type="match status" value="1"/>
</dbReference>
<dbReference type="AlphaFoldDB" id="A0A849HD97"/>
<evidence type="ECO:0000259" key="2">
    <source>
        <dbReference type="SMART" id="SM00014"/>
    </source>
</evidence>
<dbReference type="InterPro" id="IPR036938">
    <property type="entry name" value="PAP2/HPO_sf"/>
</dbReference>
<proteinExistence type="predicted"/>
<sequence>MSHPALHRPAPMLELRRLRSRASAAGLTVAAAGVGLCGLLADGAAERGDLSAHDPGVTAWFVAERTPWLTGVAQVLSALGSEVAIGLLAVATLAWLLWRGRLRYAAVFGGGMVAAAALTVGVKHVLHRHRPPSSLMLGPVDNGFSFPSGHTLSTTVFVGLVAGLVLTIVPGRLARTGVVVVGVVLALAVGVSRVYLGYHWLTDVVAGWVLAVATLAACAVAWQALAGLDRHTLRSLLARIGR</sequence>
<evidence type="ECO:0000313" key="3">
    <source>
        <dbReference type="EMBL" id="NNM45272.1"/>
    </source>
</evidence>
<dbReference type="SMART" id="SM00014">
    <property type="entry name" value="acidPPc"/>
    <property type="match status" value="1"/>
</dbReference>
<evidence type="ECO:0000256" key="1">
    <source>
        <dbReference type="SAM" id="Phobius"/>
    </source>
</evidence>
<keyword evidence="1" id="KW-1133">Transmembrane helix</keyword>